<name>A0ACC1XBH4_MELAZ</name>
<dbReference type="Proteomes" id="UP001164539">
    <property type="component" value="Chromosome 10"/>
</dbReference>
<accession>A0ACC1XBH4</accession>
<dbReference type="EMBL" id="CM051403">
    <property type="protein sequence ID" value="KAJ4708098.1"/>
    <property type="molecule type" value="Genomic_DNA"/>
</dbReference>
<gene>
    <name evidence="1" type="ORF">OWV82_018106</name>
</gene>
<evidence type="ECO:0000313" key="1">
    <source>
        <dbReference type="EMBL" id="KAJ4708098.1"/>
    </source>
</evidence>
<sequence length="167" mass="18602">MAQAQARAKWEGKSSVEVAGLTADQVWPCLEDFGNLHKWHPSVDTCYLEEGVPGKVGQVRYCGLTTKSSDGSDEISVQWSKGKLIILDPTERCLSYQVTENNVGIDYYVATIKVLPINDDGKTGSIIEWAYVADPFVGSTHDDLVYYLNYTLQSMAKKMQQELLKTT</sequence>
<proteinExistence type="predicted"/>
<organism evidence="1 2">
    <name type="scientific">Melia azedarach</name>
    <name type="common">Chinaberry tree</name>
    <dbReference type="NCBI Taxonomy" id="155640"/>
    <lineage>
        <taxon>Eukaryota</taxon>
        <taxon>Viridiplantae</taxon>
        <taxon>Streptophyta</taxon>
        <taxon>Embryophyta</taxon>
        <taxon>Tracheophyta</taxon>
        <taxon>Spermatophyta</taxon>
        <taxon>Magnoliopsida</taxon>
        <taxon>eudicotyledons</taxon>
        <taxon>Gunneridae</taxon>
        <taxon>Pentapetalae</taxon>
        <taxon>rosids</taxon>
        <taxon>malvids</taxon>
        <taxon>Sapindales</taxon>
        <taxon>Meliaceae</taxon>
        <taxon>Melia</taxon>
    </lineage>
</organism>
<evidence type="ECO:0000313" key="2">
    <source>
        <dbReference type="Proteomes" id="UP001164539"/>
    </source>
</evidence>
<keyword evidence="2" id="KW-1185">Reference proteome</keyword>
<comment type="caution">
    <text evidence="1">The sequence shown here is derived from an EMBL/GenBank/DDBJ whole genome shotgun (WGS) entry which is preliminary data.</text>
</comment>
<protein>
    <submittedName>
        <fullName evidence="1">Lachrymatory-factor synthase-like</fullName>
    </submittedName>
</protein>
<reference evidence="1 2" key="1">
    <citation type="journal article" date="2023" name="Science">
        <title>Complex scaffold remodeling in plant triterpene biosynthesis.</title>
        <authorList>
            <person name="De La Pena R."/>
            <person name="Hodgson H."/>
            <person name="Liu J.C."/>
            <person name="Stephenson M.J."/>
            <person name="Martin A.C."/>
            <person name="Owen C."/>
            <person name="Harkess A."/>
            <person name="Leebens-Mack J."/>
            <person name="Jimenez L.E."/>
            <person name="Osbourn A."/>
            <person name="Sattely E.S."/>
        </authorList>
    </citation>
    <scope>NUCLEOTIDE SEQUENCE [LARGE SCALE GENOMIC DNA]</scope>
    <source>
        <strain evidence="2">cv. JPN11</strain>
        <tissue evidence="1">Leaf</tissue>
    </source>
</reference>